<dbReference type="EMBL" id="JAPEUV010000084">
    <property type="protein sequence ID" value="KAJ4334033.1"/>
    <property type="molecule type" value="Genomic_DNA"/>
</dbReference>
<keyword evidence="9" id="KW-1185">Reference proteome</keyword>
<dbReference type="FunFam" id="1.10.10.1410:FF:000002">
    <property type="entry name" value="60S acidic ribosomal protein P2"/>
    <property type="match status" value="1"/>
</dbReference>
<feature type="region of interest" description="Disordered" evidence="7">
    <location>
        <begin position="1"/>
        <end position="29"/>
    </location>
</feature>
<feature type="compositionally biased region" description="Low complexity" evidence="7">
    <location>
        <begin position="17"/>
        <end position="29"/>
    </location>
</feature>
<dbReference type="GO" id="GO:0002181">
    <property type="term" value="P:cytoplasmic translation"/>
    <property type="evidence" value="ECO:0007669"/>
    <property type="project" value="TreeGrafter"/>
</dbReference>
<reference evidence="8" key="1">
    <citation type="submission" date="2022-10" db="EMBL/GenBank/DDBJ databases">
        <title>Tapping the CABI collections for fungal endophytes: first genome assemblies for Collariella, Neodidymelliopsis, Ascochyta clinopodiicola, Didymella pomorum, Didymosphaeria variabile, Neocosmospora piperis and Neocucurbitaria cava.</title>
        <authorList>
            <person name="Hill R."/>
        </authorList>
    </citation>
    <scope>NUCLEOTIDE SEQUENCE</scope>
    <source>
        <strain evidence="8">IMI 360193</strain>
    </source>
</reference>
<dbReference type="PANTHER" id="PTHR45696">
    <property type="entry name" value="60S ACIDIC RIBOSOMAL PROTEIN P1"/>
    <property type="match status" value="1"/>
</dbReference>
<comment type="caution">
    <text evidence="8">The sequence shown here is derived from an EMBL/GenBank/DDBJ whole genome shotgun (WGS) entry which is preliminary data.</text>
</comment>
<dbReference type="GO" id="GO:0016829">
    <property type="term" value="F:lyase activity"/>
    <property type="evidence" value="ECO:0007669"/>
    <property type="project" value="UniProtKB-KW"/>
</dbReference>
<feature type="region of interest" description="Disordered" evidence="7">
    <location>
        <begin position="118"/>
        <end position="140"/>
    </location>
</feature>
<dbReference type="GO" id="GO:0030295">
    <property type="term" value="F:protein kinase activator activity"/>
    <property type="evidence" value="ECO:0007669"/>
    <property type="project" value="TreeGrafter"/>
</dbReference>
<evidence type="ECO:0000256" key="6">
    <source>
        <dbReference type="ARBA" id="ARBA00042918"/>
    </source>
</evidence>
<dbReference type="InterPro" id="IPR038716">
    <property type="entry name" value="P1/P2_N_sf"/>
</dbReference>
<dbReference type="GO" id="GO:0022625">
    <property type="term" value="C:cytosolic large ribosomal subunit"/>
    <property type="evidence" value="ECO:0007669"/>
    <property type="project" value="TreeGrafter"/>
</dbReference>
<evidence type="ECO:0000313" key="9">
    <source>
        <dbReference type="Proteomes" id="UP001140562"/>
    </source>
</evidence>
<dbReference type="Proteomes" id="UP001140562">
    <property type="component" value="Unassembled WGS sequence"/>
</dbReference>
<dbReference type="CDD" id="cd05831">
    <property type="entry name" value="Ribosomal_P1"/>
    <property type="match status" value="1"/>
</dbReference>
<comment type="function">
    <text evidence="1">Plays an important role in the elongation step of protein synthesis.</text>
</comment>
<organism evidence="8 9">
    <name type="scientific">Didymella glomerata</name>
    <dbReference type="NCBI Taxonomy" id="749621"/>
    <lineage>
        <taxon>Eukaryota</taxon>
        <taxon>Fungi</taxon>
        <taxon>Dikarya</taxon>
        <taxon>Ascomycota</taxon>
        <taxon>Pezizomycotina</taxon>
        <taxon>Dothideomycetes</taxon>
        <taxon>Pleosporomycetidae</taxon>
        <taxon>Pleosporales</taxon>
        <taxon>Pleosporineae</taxon>
        <taxon>Didymellaceae</taxon>
        <taxon>Didymella</taxon>
    </lineage>
</organism>
<dbReference type="AlphaFoldDB" id="A0A9W8WVC8"/>
<proteinExistence type="inferred from homology"/>
<dbReference type="GO" id="GO:0043021">
    <property type="term" value="F:ribonucleoprotein complex binding"/>
    <property type="evidence" value="ECO:0007669"/>
    <property type="project" value="TreeGrafter"/>
</dbReference>
<evidence type="ECO:0000256" key="7">
    <source>
        <dbReference type="SAM" id="MobiDB-lite"/>
    </source>
</evidence>
<evidence type="ECO:0000256" key="4">
    <source>
        <dbReference type="ARBA" id="ARBA00023274"/>
    </source>
</evidence>
<sequence>MGYLLTSGKPENTVPMSTTSSIDTNTANTTATTTVPTKVNPEQAVAFAALILADENIVVTPEKLHTLLNSAGITEVEPIWTTLFANALKGKDVKDILTTVATSGPAGADNNLTYGCDSDGHNNGGSEPGSVDIGAGSDSDDEGCTFGFFD</sequence>
<comment type="similarity">
    <text evidence="2">Belongs to the eukaryotic ribosomal protein P1/P2 family.</text>
</comment>
<evidence type="ECO:0000256" key="2">
    <source>
        <dbReference type="ARBA" id="ARBA00005436"/>
    </source>
</evidence>
<dbReference type="GO" id="GO:0003735">
    <property type="term" value="F:structural constituent of ribosome"/>
    <property type="evidence" value="ECO:0007669"/>
    <property type="project" value="TreeGrafter"/>
</dbReference>
<dbReference type="Pfam" id="PF00428">
    <property type="entry name" value="Ribosomal_60s"/>
    <property type="match status" value="1"/>
</dbReference>
<evidence type="ECO:0000256" key="5">
    <source>
        <dbReference type="ARBA" id="ARBA00041116"/>
    </source>
</evidence>
<dbReference type="Gene3D" id="1.10.10.1410">
    <property type="match status" value="1"/>
</dbReference>
<gene>
    <name evidence="8" type="primary">RPLP1</name>
    <name evidence="8" type="ORF">N0V87_007191</name>
</gene>
<accession>A0A9W8WVC8</accession>
<dbReference type="OrthoDB" id="2194681at2759"/>
<dbReference type="PANTHER" id="PTHR45696:SF10">
    <property type="entry name" value="LARGE RIBOSOMAL SUBUNIT PROTEIN P1"/>
    <property type="match status" value="1"/>
</dbReference>
<evidence type="ECO:0000256" key="3">
    <source>
        <dbReference type="ARBA" id="ARBA00022980"/>
    </source>
</evidence>
<evidence type="ECO:0000313" key="8">
    <source>
        <dbReference type="EMBL" id="KAJ4334033.1"/>
    </source>
</evidence>
<name>A0A9W8WVC8_9PLEO</name>
<keyword evidence="4" id="KW-0687">Ribonucleoprotein</keyword>
<protein>
    <recommendedName>
        <fullName evidence="5">Large ribosomal subunit protein P1</fullName>
    </recommendedName>
    <alternativeName>
        <fullName evidence="6">60S acidic ribosomal protein P1</fullName>
    </alternativeName>
</protein>
<keyword evidence="3 8" id="KW-0689">Ribosomal protein</keyword>
<evidence type="ECO:0000256" key="1">
    <source>
        <dbReference type="ARBA" id="ARBA00003362"/>
    </source>
</evidence>
<keyword evidence="8" id="KW-0456">Lyase</keyword>